<dbReference type="InterPro" id="IPR003439">
    <property type="entry name" value="ABC_transporter-like_ATP-bd"/>
</dbReference>
<dbReference type="InterPro" id="IPR003593">
    <property type="entry name" value="AAA+_ATPase"/>
</dbReference>
<feature type="compositionally biased region" description="Basic and acidic residues" evidence="13">
    <location>
        <begin position="1588"/>
        <end position="1600"/>
    </location>
</feature>
<evidence type="ECO:0000256" key="11">
    <source>
        <dbReference type="ARBA" id="ARBA00023136"/>
    </source>
</evidence>
<dbReference type="GO" id="GO:0016887">
    <property type="term" value="F:ATP hydrolysis activity"/>
    <property type="evidence" value="ECO:0007669"/>
    <property type="project" value="InterPro"/>
</dbReference>
<dbReference type="InterPro" id="IPR027417">
    <property type="entry name" value="P-loop_NTPase"/>
</dbReference>
<dbReference type="PANTHER" id="PTHR19241">
    <property type="entry name" value="ATP-BINDING CASSETTE TRANSPORTER"/>
    <property type="match status" value="1"/>
</dbReference>
<feature type="transmembrane region" description="Helical" evidence="14">
    <location>
        <begin position="690"/>
        <end position="708"/>
    </location>
</feature>
<feature type="region of interest" description="Disordered" evidence="13">
    <location>
        <begin position="1"/>
        <end position="59"/>
    </location>
</feature>
<comment type="subcellular location">
    <subcellularLocation>
        <location evidence="2">Cell membrane</location>
    </subcellularLocation>
    <subcellularLocation>
        <location evidence="1">Endomembrane system</location>
        <topology evidence="1">Multi-pass membrane protein</topology>
    </subcellularLocation>
</comment>
<evidence type="ECO:0000259" key="15">
    <source>
        <dbReference type="PROSITE" id="PS50893"/>
    </source>
</evidence>
<sequence>MASDENQNWPRQRTENILSSESSAMDHIGTSDRETSHSESRESNARDHANNSQTENYGSIVKDDEYDRPQLHQTQTSSTAAELDDEKDLRIKRTQTSRSARERREFAPIRAGDAKELTRLATGLSGGGSITRTSTSTNPTNLQRRDTLAGITVGDAVLDPKSPEFDPYKWARMLMHLMDENEVIQRRAGVVWKNLKVCGSGSAINLQKNVGSLLLAPLRFGEFFGKGPEKTILNEFDGVLKSGEMLIVLGRPGSGCSTLLKTLMGELHGLDMKSQSEIHYNGITQKQMMKQFRGEIVYNQEVDKHFPHLTVGETLEFAARVRTPRQRLVDGLSREAWAKHFAAVIMTIFGLSHTYNTKVGNDFVRGVSGGERKRVSIAEMALAGSPIAAWDNSTRGLDAATALEFTRSLRMSANLAGTVQLVAIYQASQAIYDEFDKAIVLYAGRQIYFGPCEDAKQYFIDMGWECPPRQTTGDFLTSITNPSERKVREGYENKVPRTPEEFEKYWKESQMHRELMEEIKDHEEEFPIGGKTLDQFRASHKGMQAKHQRPESPYTVSIPMQIKYCTQRAYQRLWNDKTSTVTTIIGQIVMALIIGSVFYGTPNTTSAFFQKGGVLFFAVLLNALIAIGEVNNLYAQRPIVEKQASYAFYHPFTEAMAGVVADIPVKFLIAVCFNIILYFLAGLRREPSQFFIFFLFNFVAILTMSQIYRSIAAATKTVSQALAIAGVTTLAIVIYTGFVIPRPLMHPWFKWLSWINPVAYAFEGLFVNELHGQRFDCSTLVPTGPGYTQTGNTFICAIAGAVAGQTTVSGDDYLEAQFQYSYSHIWRNLGFMFAFMIFFLFVYLFATEFNSASSSSAEVLVFRRGHVPQQLLAAEKAAKGDDEAPASAGVTGAGGAGKEVAGLKDEQDDQVQALDPQTDVFTWKDVCYDIKIKGEPRRLLDSVSGWVKPGTLTALMGVSGAGKTTLLDVLAQRVSMGIVTGDMLVSGKPLDNSFQRNTGYVQQQDLHLETTTVREALRFSAMLRQPKSVSKKEKYDFVEDVIKMLNMQEFAEAVVGVPGEGLNVEQRKLLTIGVELAAKPALLLFLDEPTSGLDSQSSWAIVAFLRKLADNGQAVLATIHQPSAILFQEFDRLLFLAKGGKTVYFGDIGKNSKTLLDYFESNGADKCGDDDNPAEYMLTMVGAGATGKSTKDWHDVWKNSQQAQDVQQELSRIKSEMSSQRTEENERSHSEFAMPFLAQLREVTLRVFQQYWRTPGYVYSKILLGVASALFIGFSFFHADATQQGIQDLIFSIFMITTIFTTLVQQIMPRFILQRDLYEVRERPSKAYSWKAFLIANITVEIPYQIILGILVFASYFYPIYTRGGIPPSSRQGLILLFIIQFFVFASTFAHMLIAALPDAETAGNIATLMFSLTLTFNGVFQTPTALPGFWIFMYRVSPLTCKSSISHSLVFPTDKTDLVSGIASTGVSGRTVTCSSNELAVMQPPAGQTCGDYLGPYASAALGRIYNPEATSDCQYCTITTGDQFLSASSITFDTRWRNYGIVFSYIIFNIVAAVLFYYLFRVRKSSGKSVGEKFAPVLKLFRKDASKENKGTEKKKTPQDPAEPILPK</sequence>
<dbReference type="CDD" id="cd03233">
    <property type="entry name" value="ABCG_PDR_domain1"/>
    <property type="match status" value="1"/>
</dbReference>
<dbReference type="GO" id="GO:0012505">
    <property type="term" value="C:endomembrane system"/>
    <property type="evidence" value="ECO:0007669"/>
    <property type="project" value="UniProtKB-SubCell"/>
</dbReference>
<keyword evidence="11 14" id="KW-0472">Membrane</keyword>
<evidence type="ECO:0000256" key="13">
    <source>
        <dbReference type="SAM" id="MobiDB-lite"/>
    </source>
</evidence>
<feature type="region of interest" description="Disordered" evidence="13">
    <location>
        <begin position="1588"/>
        <end position="1610"/>
    </location>
</feature>
<comment type="caution">
    <text evidence="16">The sequence shown here is derived from an EMBL/GenBank/DDBJ whole genome shotgun (WGS) entry which is preliminary data.</text>
</comment>
<keyword evidence="4" id="KW-0813">Transport</keyword>
<dbReference type="Pfam" id="PF14510">
    <property type="entry name" value="ABC_trans_N"/>
    <property type="match status" value="1"/>
</dbReference>
<dbReference type="Pfam" id="PF01061">
    <property type="entry name" value="ABC2_membrane"/>
    <property type="match status" value="2"/>
</dbReference>
<evidence type="ECO:0000256" key="6">
    <source>
        <dbReference type="ARBA" id="ARBA00022692"/>
    </source>
</evidence>
<gene>
    <name evidence="16" type="ORF">D0Z07_5955</name>
</gene>
<feature type="domain" description="ABC transporter" evidence="15">
    <location>
        <begin position="921"/>
        <end position="1164"/>
    </location>
</feature>
<feature type="region of interest" description="Disordered" evidence="13">
    <location>
        <begin position="123"/>
        <end position="142"/>
    </location>
</feature>
<dbReference type="GO" id="GO:0005524">
    <property type="term" value="F:ATP binding"/>
    <property type="evidence" value="ECO:0007669"/>
    <property type="project" value="UniProtKB-KW"/>
</dbReference>
<comment type="similarity">
    <text evidence="3">Belongs to the ABC transporter superfamily. ABCG family. PDR (TC 3.A.1.205) subfamily.</text>
</comment>
<dbReference type="InterPro" id="IPR029481">
    <property type="entry name" value="ABC_trans_N"/>
</dbReference>
<feature type="transmembrane region" description="Helical" evidence="14">
    <location>
        <begin position="655"/>
        <end position="681"/>
    </location>
</feature>
<keyword evidence="7" id="KW-0677">Repeat</keyword>
<dbReference type="InterPro" id="IPR013525">
    <property type="entry name" value="ABC2_TM"/>
</dbReference>
<accession>A0A9P6VHK0</accession>
<dbReference type="SMART" id="SM00382">
    <property type="entry name" value="AAA"/>
    <property type="match status" value="2"/>
</dbReference>
<dbReference type="GO" id="GO:0005886">
    <property type="term" value="C:plasma membrane"/>
    <property type="evidence" value="ECO:0007669"/>
    <property type="project" value="UniProtKB-SubCell"/>
</dbReference>
<dbReference type="PROSITE" id="PS00211">
    <property type="entry name" value="ABC_TRANSPORTER_1"/>
    <property type="match status" value="1"/>
</dbReference>
<dbReference type="FunFam" id="3.40.50.300:FF:000054">
    <property type="entry name" value="ABC multidrug transporter atrF"/>
    <property type="match status" value="1"/>
</dbReference>
<dbReference type="CDD" id="cd03232">
    <property type="entry name" value="ABCG_PDR_domain2"/>
    <property type="match status" value="1"/>
</dbReference>
<dbReference type="Gene3D" id="3.40.50.300">
    <property type="entry name" value="P-loop containing nucleotide triphosphate hydrolases"/>
    <property type="match status" value="2"/>
</dbReference>
<keyword evidence="5" id="KW-1003">Cell membrane</keyword>
<feature type="transmembrane region" description="Helical" evidence="14">
    <location>
        <begin position="1541"/>
        <end position="1562"/>
    </location>
</feature>
<evidence type="ECO:0000313" key="16">
    <source>
        <dbReference type="EMBL" id="KAG0647853.1"/>
    </source>
</evidence>
<evidence type="ECO:0000313" key="17">
    <source>
        <dbReference type="Proteomes" id="UP000785200"/>
    </source>
</evidence>
<feature type="transmembrane region" description="Helical" evidence="14">
    <location>
        <begin position="613"/>
        <end position="635"/>
    </location>
</feature>
<evidence type="ECO:0000256" key="4">
    <source>
        <dbReference type="ARBA" id="ARBA00022448"/>
    </source>
</evidence>
<evidence type="ECO:0000256" key="9">
    <source>
        <dbReference type="ARBA" id="ARBA00022840"/>
    </source>
</evidence>
<feature type="compositionally biased region" description="Basic and acidic residues" evidence="13">
    <location>
        <begin position="29"/>
        <end position="49"/>
    </location>
</feature>
<dbReference type="EMBL" id="VNKQ01000011">
    <property type="protein sequence ID" value="KAG0647853.1"/>
    <property type="molecule type" value="Genomic_DNA"/>
</dbReference>
<evidence type="ECO:0000256" key="8">
    <source>
        <dbReference type="ARBA" id="ARBA00022741"/>
    </source>
</evidence>
<feature type="transmembrane region" description="Helical" evidence="14">
    <location>
        <begin position="1373"/>
        <end position="1397"/>
    </location>
</feature>
<evidence type="ECO:0000256" key="2">
    <source>
        <dbReference type="ARBA" id="ARBA00004236"/>
    </source>
</evidence>
<feature type="transmembrane region" description="Helical" evidence="14">
    <location>
        <begin position="581"/>
        <end position="601"/>
    </location>
</feature>
<keyword evidence="6 14" id="KW-0812">Transmembrane</keyword>
<feature type="transmembrane region" description="Helical" evidence="14">
    <location>
        <begin position="829"/>
        <end position="846"/>
    </location>
</feature>
<reference evidence="16" key="1">
    <citation type="submission" date="2019-07" db="EMBL/GenBank/DDBJ databases">
        <title>Hyphodiscus hymeniophilus genome sequencing and assembly.</title>
        <authorList>
            <person name="Kramer G."/>
            <person name="Nodwell J."/>
        </authorList>
    </citation>
    <scope>NUCLEOTIDE SEQUENCE</scope>
    <source>
        <strain evidence="16">ATCC 34498</strain>
    </source>
</reference>
<dbReference type="Pfam" id="PF00005">
    <property type="entry name" value="ABC_tran"/>
    <property type="match status" value="2"/>
</dbReference>
<keyword evidence="17" id="KW-1185">Reference proteome</keyword>
<dbReference type="FunFam" id="3.40.50.300:FF:001601">
    <property type="entry name" value="ABC multidrug transporter"/>
    <property type="match status" value="1"/>
</dbReference>
<dbReference type="Pfam" id="PF06422">
    <property type="entry name" value="PDR_CDR"/>
    <property type="match status" value="1"/>
</dbReference>
<dbReference type="InterPro" id="IPR034003">
    <property type="entry name" value="ABCG_PDR_2"/>
</dbReference>
<keyword evidence="9" id="KW-0067">ATP-binding</keyword>
<feature type="domain" description="ABC transporter" evidence="15">
    <location>
        <begin position="218"/>
        <end position="468"/>
    </location>
</feature>
<evidence type="ECO:0000256" key="5">
    <source>
        <dbReference type="ARBA" id="ARBA00022475"/>
    </source>
</evidence>
<evidence type="ECO:0000256" key="12">
    <source>
        <dbReference type="ARBA" id="ARBA00023180"/>
    </source>
</evidence>
<evidence type="ECO:0000256" key="3">
    <source>
        <dbReference type="ARBA" id="ARBA00006012"/>
    </source>
</evidence>
<name>A0A9P6VHK0_9HELO</name>
<feature type="compositionally biased region" description="Polar residues" evidence="13">
    <location>
        <begin position="1"/>
        <end position="23"/>
    </location>
</feature>
<dbReference type="Pfam" id="PF19055">
    <property type="entry name" value="ABC2_membrane_7"/>
    <property type="match status" value="1"/>
</dbReference>
<dbReference type="GO" id="GO:0140359">
    <property type="term" value="F:ABC-type transporter activity"/>
    <property type="evidence" value="ECO:0007669"/>
    <property type="project" value="InterPro"/>
</dbReference>
<dbReference type="SUPFAM" id="SSF52540">
    <property type="entry name" value="P-loop containing nucleoside triphosphate hydrolases"/>
    <property type="match status" value="2"/>
</dbReference>
<dbReference type="InterPro" id="IPR010929">
    <property type="entry name" value="PDR_CDR_ABC"/>
</dbReference>
<evidence type="ECO:0000256" key="10">
    <source>
        <dbReference type="ARBA" id="ARBA00022989"/>
    </source>
</evidence>
<dbReference type="InterPro" id="IPR017871">
    <property type="entry name" value="ABC_transporter-like_CS"/>
</dbReference>
<feature type="transmembrane region" description="Helical" evidence="14">
    <location>
        <begin position="720"/>
        <end position="740"/>
    </location>
</feature>
<evidence type="ECO:0000256" key="1">
    <source>
        <dbReference type="ARBA" id="ARBA00004127"/>
    </source>
</evidence>
<keyword evidence="8" id="KW-0547">Nucleotide-binding</keyword>
<protein>
    <submittedName>
        <fullName evidence="16">Abc multidrug transporter atrI</fullName>
    </submittedName>
</protein>
<keyword evidence="12" id="KW-0325">Glycoprotein</keyword>
<feature type="transmembrane region" description="Helical" evidence="14">
    <location>
        <begin position="1342"/>
        <end position="1361"/>
    </location>
</feature>
<dbReference type="InterPro" id="IPR043926">
    <property type="entry name" value="ABCG_dom"/>
</dbReference>
<dbReference type="InterPro" id="IPR034001">
    <property type="entry name" value="ABCG_PDR_1"/>
</dbReference>
<organism evidence="16 17">
    <name type="scientific">Hyphodiscus hymeniophilus</name>
    <dbReference type="NCBI Taxonomy" id="353542"/>
    <lineage>
        <taxon>Eukaryota</taxon>
        <taxon>Fungi</taxon>
        <taxon>Dikarya</taxon>
        <taxon>Ascomycota</taxon>
        <taxon>Pezizomycotina</taxon>
        <taxon>Leotiomycetes</taxon>
        <taxon>Helotiales</taxon>
        <taxon>Hyphodiscaceae</taxon>
        <taxon>Hyphodiscus</taxon>
    </lineage>
</organism>
<feature type="transmembrane region" description="Helical" evidence="14">
    <location>
        <begin position="1289"/>
        <end position="1308"/>
    </location>
</feature>
<keyword evidence="10 14" id="KW-1133">Transmembrane helix</keyword>
<evidence type="ECO:0000256" key="7">
    <source>
        <dbReference type="ARBA" id="ARBA00022737"/>
    </source>
</evidence>
<proteinExistence type="inferred from homology"/>
<feature type="region of interest" description="Disordered" evidence="13">
    <location>
        <begin position="72"/>
        <end position="104"/>
    </location>
</feature>
<dbReference type="PROSITE" id="PS50893">
    <property type="entry name" value="ABC_TRANSPORTER_2"/>
    <property type="match status" value="2"/>
</dbReference>
<dbReference type="OrthoDB" id="245989at2759"/>
<feature type="transmembrane region" description="Helical" evidence="14">
    <location>
        <begin position="1256"/>
        <end position="1277"/>
    </location>
</feature>
<evidence type="ECO:0000256" key="14">
    <source>
        <dbReference type="SAM" id="Phobius"/>
    </source>
</evidence>
<feature type="transmembrane region" description="Helical" evidence="14">
    <location>
        <begin position="1409"/>
        <end position="1433"/>
    </location>
</feature>
<dbReference type="Proteomes" id="UP000785200">
    <property type="component" value="Unassembled WGS sequence"/>
</dbReference>